<name>L1J4T7_GUITC</name>
<dbReference type="PaxDb" id="55529-EKX43317"/>
<dbReference type="HOGENOM" id="CLU_1398734_0_0_1"/>
<accession>L1J4T7</accession>
<keyword evidence="5" id="KW-1185">Reference proteome</keyword>
<organism evidence="3">
    <name type="scientific">Guillardia theta (strain CCMP2712)</name>
    <name type="common">Cryptophyte</name>
    <dbReference type="NCBI Taxonomy" id="905079"/>
    <lineage>
        <taxon>Eukaryota</taxon>
        <taxon>Cryptophyceae</taxon>
        <taxon>Pyrenomonadales</taxon>
        <taxon>Geminigeraceae</taxon>
        <taxon>Guillardia</taxon>
    </lineage>
</organism>
<evidence type="ECO:0000256" key="2">
    <source>
        <dbReference type="SAM" id="MobiDB-lite"/>
    </source>
</evidence>
<dbReference type="GeneID" id="17299973"/>
<dbReference type="KEGG" id="gtt:GUITHDRAFT_110732"/>
<reference evidence="5" key="2">
    <citation type="submission" date="2012-11" db="EMBL/GenBank/DDBJ databases">
        <authorList>
            <person name="Kuo A."/>
            <person name="Curtis B.A."/>
            <person name="Tanifuji G."/>
            <person name="Burki F."/>
            <person name="Gruber A."/>
            <person name="Irimia M."/>
            <person name="Maruyama S."/>
            <person name="Arias M.C."/>
            <person name="Ball S.G."/>
            <person name="Gile G.H."/>
            <person name="Hirakawa Y."/>
            <person name="Hopkins J.F."/>
            <person name="Rensing S.A."/>
            <person name="Schmutz J."/>
            <person name="Symeonidi A."/>
            <person name="Elias M."/>
            <person name="Eveleigh R.J."/>
            <person name="Herman E.K."/>
            <person name="Klute M.J."/>
            <person name="Nakayama T."/>
            <person name="Obornik M."/>
            <person name="Reyes-Prieto A."/>
            <person name="Armbrust E.V."/>
            <person name="Aves S.J."/>
            <person name="Beiko R.G."/>
            <person name="Coutinho P."/>
            <person name="Dacks J.B."/>
            <person name="Durnford D.G."/>
            <person name="Fast N.M."/>
            <person name="Green B.R."/>
            <person name="Grisdale C."/>
            <person name="Hempe F."/>
            <person name="Henrissat B."/>
            <person name="Hoppner M.P."/>
            <person name="Ishida K.-I."/>
            <person name="Kim E."/>
            <person name="Koreny L."/>
            <person name="Kroth P.G."/>
            <person name="Liu Y."/>
            <person name="Malik S.-B."/>
            <person name="Maier U.G."/>
            <person name="McRose D."/>
            <person name="Mock T."/>
            <person name="Neilson J.A."/>
            <person name="Onodera N.T."/>
            <person name="Poole A.M."/>
            <person name="Pritham E.J."/>
            <person name="Richards T.A."/>
            <person name="Rocap G."/>
            <person name="Roy S.W."/>
            <person name="Sarai C."/>
            <person name="Schaack S."/>
            <person name="Shirato S."/>
            <person name="Slamovits C.H."/>
            <person name="Spencer D.F."/>
            <person name="Suzuki S."/>
            <person name="Worden A.Z."/>
            <person name="Zauner S."/>
            <person name="Barry K."/>
            <person name="Bell C."/>
            <person name="Bharti A.K."/>
            <person name="Crow J.A."/>
            <person name="Grimwood J."/>
            <person name="Kramer R."/>
            <person name="Lindquist E."/>
            <person name="Lucas S."/>
            <person name="Salamov A."/>
            <person name="McFadden G.I."/>
            <person name="Lane C.E."/>
            <person name="Keeling P.J."/>
            <person name="Gray M.W."/>
            <person name="Grigoriev I.V."/>
            <person name="Archibald J.M."/>
        </authorList>
    </citation>
    <scope>NUCLEOTIDE SEQUENCE</scope>
    <source>
        <strain evidence="5">CCMP2712</strain>
    </source>
</reference>
<evidence type="ECO:0000256" key="1">
    <source>
        <dbReference type="SAM" id="Coils"/>
    </source>
</evidence>
<feature type="region of interest" description="Disordered" evidence="2">
    <location>
        <begin position="1"/>
        <end position="29"/>
    </location>
</feature>
<evidence type="ECO:0000313" key="5">
    <source>
        <dbReference type="Proteomes" id="UP000011087"/>
    </source>
</evidence>
<dbReference type="AlphaFoldDB" id="L1J4T7"/>
<dbReference type="RefSeq" id="XP_005830297.1">
    <property type="nucleotide sequence ID" value="XM_005830240.1"/>
</dbReference>
<dbReference type="Proteomes" id="UP000011087">
    <property type="component" value="Unassembled WGS sequence"/>
</dbReference>
<keyword evidence="1" id="KW-0175">Coiled coil</keyword>
<gene>
    <name evidence="3" type="ORF">GUITHDRAFT_110732</name>
</gene>
<protein>
    <submittedName>
        <fullName evidence="3 4">Uncharacterized protein</fullName>
    </submittedName>
</protein>
<proteinExistence type="predicted"/>
<evidence type="ECO:0000313" key="3">
    <source>
        <dbReference type="EMBL" id="EKX43317.1"/>
    </source>
</evidence>
<sequence>MHRPGSLLDHQDGSQSEQDMLGSLGSSQSDDAEVLEEMMLRLSHQISQMDRQLARLDMSSSRAGLQPLVVMDCHGVSPIMTDTEGEKEMLRHELKKSKIELMLVKKNRDEYKKQLVRAAKSIKQYQSDIAARDRQIMSLQHRLTSCVARQTEFEQLVRSHIQRVSDNDLDRSEYENKSMEQEQKMLQALERYLPA</sequence>
<feature type="compositionally biased region" description="Polar residues" evidence="2">
    <location>
        <begin position="13"/>
        <end position="29"/>
    </location>
</feature>
<evidence type="ECO:0000313" key="4">
    <source>
        <dbReference type="EnsemblProtists" id="EKX43317"/>
    </source>
</evidence>
<dbReference type="EnsemblProtists" id="EKX43317">
    <property type="protein sequence ID" value="EKX43317"/>
    <property type="gene ID" value="GUITHDRAFT_110732"/>
</dbReference>
<reference evidence="4" key="3">
    <citation type="submission" date="2016-03" db="UniProtKB">
        <authorList>
            <consortium name="EnsemblProtists"/>
        </authorList>
    </citation>
    <scope>IDENTIFICATION</scope>
</reference>
<dbReference type="EMBL" id="JH993011">
    <property type="protein sequence ID" value="EKX43317.1"/>
    <property type="molecule type" value="Genomic_DNA"/>
</dbReference>
<reference evidence="3 5" key="1">
    <citation type="journal article" date="2012" name="Nature">
        <title>Algal genomes reveal evolutionary mosaicism and the fate of nucleomorphs.</title>
        <authorList>
            <consortium name="DOE Joint Genome Institute"/>
            <person name="Curtis B.A."/>
            <person name="Tanifuji G."/>
            <person name="Burki F."/>
            <person name="Gruber A."/>
            <person name="Irimia M."/>
            <person name="Maruyama S."/>
            <person name="Arias M.C."/>
            <person name="Ball S.G."/>
            <person name="Gile G.H."/>
            <person name="Hirakawa Y."/>
            <person name="Hopkins J.F."/>
            <person name="Kuo A."/>
            <person name="Rensing S.A."/>
            <person name="Schmutz J."/>
            <person name="Symeonidi A."/>
            <person name="Elias M."/>
            <person name="Eveleigh R.J."/>
            <person name="Herman E.K."/>
            <person name="Klute M.J."/>
            <person name="Nakayama T."/>
            <person name="Obornik M."/>
            <person name="Reyes-Prieto A."/>
            <person name="Armbrust E.V."/>
            <person name="Aves S.J."/>
            <person name="Beiko R.G."/>
            <person name="Coutinho P."/>
            <person name="Dacks J.B."/>
            <person name="Durnford D.G."/>
            <person name="Fast N.M."/>
            <person name="Green B.R."/>
            <person name="Grisdale C.J."/>
            <person name="Hempel F."/>
            <person name="Henrissat B."/>
            <person name="Hoppner M.P."/>
            <person name="Ishida K."/>
            <person name="Kim E."/>
            <person name="Koreny L."/>
            <person name="Kroth P.G."/>
            <person name="Liu Y."/>
            <person name="Malik S.B."/>
            <person name="Maier U.G."/>
            <person name="McRose D."/>
            <person name="Mock T."/>
            <person name="Neilson J.A."/>
            <person name="Onodera N.T."/>
            <person name="Poole A.M."/>
            <person name="Pritham E.J."/>
            <person name="Richards T.A."/>
            <person name="Rocap G."/>
            <person name="Roy S.W."/>
            <person name="Sarai C."/>
            <person name="Schaack S."/>
            <person name="Shirato S."/>
            <person name="Slamovits C.H."/>
            <person name="Spencer D.F."/>
            <person name="Suzuki S."/>
            <person name="Worden A.Z."/>
            <person name="Zauner S."/>
            <person name="Barry K."/>
            <person name="Bell C."/>
            <person name="Bharti A.K."/>
            <person name="Crow J.A."/>
            <person name="Grimwood J."/>
            <person name="Kramer R."/>
            <person name="Lindquist E."/>
            <person name="Lucas S."/>
            <person name="Salamov A."/>
            <person name="McFadden G.I."/>
            <person name="Lane C.E."/>
            <person name="Keeling P.J."/>
            <person name="Gray M.W."/>
            <person name="Grigoriev I.V."/>
            <person name="Archibald J.M."/>
        </authorList>
    </citation>
    <scope>NUCLEOTIDE SEQUENCE</scope>
    <source>
        <strain evidence="3 5">CCMP2712</strain>
    </source>
</reference>
<feature type="coiled-coil region" evidence="1">
    <location>
        <begin position="80"/>
        <end position="128"/>
    </location>
</feature>